<sequence length="92" mass="10042">MDGSWEERMAARSSARAAERIARRRRPLLPDRPGHVGHHLHRTPAGTACSCGDGFQEACFVEADEDTAWWAAQRCIVCGQPEATLDGAHSDA</sequence>
<dbReference type="RefSeq" id="WP_267562167.1">
    <property type="nucleotide sequence ID" value="NZ_JAPNTZ010000003.1"/>
</dbReference>
<dbReference type="Proteomes" id="UP001151002">
    <property type="component" value="Unassembled WGS sequence"/>
</dbReference>
<gene>
    <name evidence="2" type="ORF">OWR29_09285</name>
</gene>
<evidence type="ECO:0000313" key="3">
    <source>
        <dbReference type="Proteomes" id="UP001151002"/>
    </source>
</evidence>
<organism evidence="2 3">
    <name type="scientific">Paractinoplanes pyxinae</name>
    <dbReference type="NCBI Taxonomy" id="2997416"/>
    <lineage>
        <taxon>Bacteria</taxon>
        <taxon>Bacillati</taxon>
        <taxon>Actinomycetota</taxon>
        <taxon>Actinomycetes</taxon>
        <taxon>Micromonosporales</taxon>
        <taxon>Micromonosporaceae</taxon>
        <taxon>Paractinoplanes</taxon>
    </lineage>
</organism>
<dbReference type="EMBL" id="JAPNTZ010000003">
    <property type="protein sequence ID" value="MCY1138189.1"/>
    <property type="molecule type" value="Genomic_DNA"/>
</dbReference>
<comment type="caution">
    <text evidence="2">The sequence shown here is derived from an EMBL/GenBank/DDBJ whole genome shotgun (WGS) entry which is preliminary data.</text>
</comment>
<reference evidence="2" key="1">
    <citation type="submission" date="2022-11" db="EMBL/GenBank/DDBJ databases">
        <authorList>
            <person name="Somphong A."/>
            <person name="Phongsopitanun W."/>
        </authorList>
    </citation>
    <scope>NUCLEOTIDE SEQUENCE</scope>
    <source>
        <strain evidence="2">Pm04-4</strain>
    </source>
</reference>
<keyword evidence="3" id="KW-1185">Reference proteome</keyword>
<feature type="region of interest" description="Disordered" evidence="1">
    <location>
        <begin position="1"/>
        <end position="39"/>
    </location>
</feature>
<protein>
    <submittedName>
        <fullName evidence="2">Uncharacterized protein</fullName>
    </submittedName>
</protein>
<name>A0ABT4AVB3_9ACTN</name>
<evidence type="ECO:0000313" key="2">
    <source>
        <dbReference type="EMBL" id="MCY1138189.1"/>
    </source>
</evidence>
<evidence type="ECO:0000256" key="1">
    <source>
        <dbReference type="SAM" id="MobiDB-lite"/>
    </source>
</evidence>
<feature type="compositionally biased region" description="Basic and acidic residues" evidence="1">
    <location>
        <begin position="1"/>
        <end position="10"/>
    </location>
</feature>
<accession>A0ABT4AVB3</accession>
<proteinExistence type="predicted"/>